<proteinExistence type="predicted"/>
<evidence type="ECO:0000313" key="2">
    <source>
        <dbReference type="EMBL" id="MBK1790133.1"/>
    </source>
</evidence>
<reference evidence="2" key="1">
    <citation type="submission" date="2021-01" db="EMBL/GenBank/DDBJ databases">
        <title>Modified the classification status of verrucomicrobia.</title>
        <authorList>
            <person name="Feng X."/>
        </authorList>
    </citation>
    <scope>NUCLEOTIDE SEQUENCE</scope>
    <source>
        <strain evidence="2">_KCTC 22039</strain>
    </source>
</reference>
<dbReference type="Gene3D" id="3.90.950.20">
    <property type="entry name" value="CinA-like"/>
    <property type="match status" value="1"/>
</dbReference>
<dbReference type="Pfam" id="PF02464">
    <property type="entry name" value="CinA"/>
    <property type="match status" value="1"/>
</dbReference>
<organism evidence="2 3">
    <name type="scientific">Persicirhabdus sediminis</name>
    <dbReference type="NCBI Taxonomy" id="454144"/>
    <lineage>
        <taxon>Bacteria</taxon>
        <taxon>Pseudomonadati</taxon>
        <taxon>Verrucomicrobiota</taxon>
        <taxon>Verrucomicrobiia</taxon>
        <taxon>Verrucomicrobiales</taxon>
        <taxon>Verrucomicrobiaceae</taxon>
        <taxon>Persicirhabdus</taxon>
    </lineage>
</organism>
<dbReference type="AlphaFoldDB" id="A0A8J7MBR7"/>
<sequence>MSNSEASLGSDELEVQLVNKLASLGLSVATVESCTGGLIAARITDVSGASAVFTHGWVTYSNEAKSQLVGVPADLLETHGAVSEPVAKAMAEGGLKNAAADFAIAVTGIAGPTGGTADKPVGTVWVALAIAGQPTQTQLACFPQGRAEFKKQVCELVFAKLIGQLS</sequence>
<evidence type="ECO:0000313" key="3">
    <source>
        <dbReference type="Proteomes" id="UP000624703"/>
    </source>
</evidence>
<dbReference type="RefSeq" id="WP_200310172.1">
    <property type="nucleotide sequence ID" value="NZ_JAENIM010000016.1"/>
</dbReference>
<name>A0A8J7MBR7_9BACT</name>
<dbReference type="SUPFAM" id="SSF142433">
    <property type="entry name" value="CinA-like"/>
    <property type="match status" value="1"/>
</dbReference>
<keyword evidence="3" id="KW-1185">Reference proteome</keyword>
<dbReference type="InterPro" id="IPR036653">
    <property type="entry name" value="CinA-like_C"/>
</dbReference>
<accession>A0A8J7MBR7</accession>
<dbReference type="EMBL" id="JAENIM010000016">
    <property type="protein sequence ID" value="MBK1790133.1"/>
    <property type="molecule type" value="Genomic_DNA"/>
</dbReference>
<comment type="caution">
    <text evidence="2">The sequence shown here is derived from an EMBL/GenBank/DDBJ whole genome shotgun (WGS) entry which is preliminary data.</text>
</comment>
<dbReference type="NCBIfam" id="TIGR00199">
    <property type="entry name" value="PncC_domain"/>
    <property type="match status" value="1"/>
</dbReference>
<feature type="domain" description="CinA C-terminal" evidence="1">
    <location>
        <begin position="12"/>
        <end position="162"/>
    </location>
</feature>
<dbReference type="Proteomes" id="UP000624703">
    <property type="component" value="Unassembled WGS sequence"/>
</dbReference>
<gene>
    <name evidence="2" type="ORF">JIN82_03065</name>
</gene>
<dbReference type="InterPro" id="IPR008136">
    <property type="entry name" value="CinA_C"/>
</dbReference>
<protein>
    <submittedName>
        <fullName evidence="2">Nicotinamide-nucleotide amidohydrolase family protein</fullName>
    </submittedName>
</protein>
<evidence type="ECO:0000259" key="1">
    <source>
        <dbReference type="Pfam" id="PF02464"/>
    </source>
</evidence>